<reference evidence="2" key="1">
    <citation type="journal article" date="2015" name="Nature">
        <title>Complex archaea that bridge the gap between prokaryotes and eukaryotes.</title>
        <authorList>
            <person name="Spang A."/>
            <person name="Saw J.H."/>
            <person name="Jorgensen S.L."/>
            <person name="Zaremba-Niedzwiedzka K."/>
            <person name="Martijn J."/>
            <person name="Lind A.E."/>
            <person name="van Eijk R."/>
            <person name="Schleper C."/>
            <person name="Guy L."/>
            <person name="Ettema T.J."/>
        </authorList>
    </citation>
    <scope>NUCLEOTIDE SEQUENCE</scope>
</reference>
<gene>
    <name evidence="2" type="ORF">LCGC14_0763100</name>
</gene>
<keyword evidence="1" id="KW-0472">Membrane</keyword>
<sequence>MWRSLFLAIAAAIAAAVSTAVAAAVTAAVSAAIAAATTAAVSTAAVATTIAAAVAAAAFVAVTVPYWLYDPGAFTPLQTNNPFAHFRSMLPLSTILVPGACGLVALGLSLKRNGGDQFVLLRDCAVVLALPVVCITLLEIIANGAINYYWLSYAEGLLFFGVLAWWIHFTGASEPQTRINGGQS</sequence>
<feature type="transmembrane region" description="Helical" evidence="1">
    <location>
        <begin position="148"/>
        <end position="167"/>
    </location>
</feature>
<name>A0A0F9QKC7_9ZZZZ</name>
<evidence type="ECO:0000313" key="2">
    <source>
        <dbReference type="EMBL" id="KKN37467.1"/>
    </source>
</evidence>
<dbReference type="EMBL" id="LAZR01001892">
    <property type="protein sequence ID" value="KKN37467.1"/>
    <property type="molecule type" value="Genomic_DNA"/>
</dbReference>
<keyword evidence="1" id="KW-0812">Transmembrane</keyword>
<feature type="transmembrane region" description="Helical" evidence="1">
    <location>
        <begin position="44"/>
        <end position="68"/>
    </location>
</feature>
<proteinExistence type="predicted"/>
<accession>A0A0F9QKC7</accession>
<dbReference type="AlphaFoldDB" id="A0A0F9QKC7"/>
<feature type="transmembrane region" description="Helical" evidence="1">
    <location>
        <begin position="89"/>
        <end position="108"/>
    </location>
</feature>
<organism evidence="2">
    <name type="scientific">marine sediment metagenome</name>
    <dbReference type="NCBI Taxonomy" id="412755"/>
    <lineage>
        <taxon>unclassified sequences</taxon>
        <taxon>metagenomes</taxon>
        <taxon>ecological metagenomes</taxon>
    </lineage>
</organism>
<feature type="transmembrane region" description="Helical" evidence="1">
    <location>
        <begin position="120"/>
        <end position="141"/>
    </location>
</feature>
<evidence type="ECO:0000256" key="1">
    <source>
        <dbReference type="SAM" id="Phobius"/>
    </source>
</evidence>
<keyword evidence="1" id="KW-1133">Transmembrane helix</keyword>
<comment type="caution">
    <text evidence="2">The sequence shown here is derived from an EMBL/GenBank/DDBJ whole genome shotgun (WGS) entry which is preliminary data.</text>
</comment>
<protein>
    <submittedName>
        <fullName evidence="2">Uncharacterized protein</fullName>
    </submittedName>
</protein>